<feature type="transmembrane region" description="Helical" evidence="1">
    <location>
        <begin position="110"/>
        <end position="129"/>
    </location>
</feature>
<evidence type="ECO:0000256" key="1">
    <source>
        <dbReference type="SAM" id="Phobius"/>
    </source>
</evidence>
<feature type="transmembrane region" description="Helical" evidence="1">
    <location>
        <begin position="21"/>
        <end position="40"/>
    </location>
</feature>
<keyword evidence="1" id="KW-0472">Membrane</keyword>
<dbReference type="AlphaFoldDB" id="A0A5R8KGS3"/>
<dbReference type="Proteomes" id="UP000306196">
    <property type="component" value="Unassembled WGS sequence"/>
</dbReference>
<sequence>MNDQQIDRLATSITFGVKNALNAFFILPLIALGIYFLHTAQQFSKPADQSPFEVSAIIYLSGALWCSILLYQRRKLHRGIFSELLLILFLSSAFYHWLQPAENQPQQNIRIAYLLITIGLLLGVLREWWQHGKAKETPTQGGPP</sequence>
<organism evidence="2 3">
    <name type="scientific">Phragmitibacter flavus</name>
    <dbReference type="NCBI Taxonomy" id="2576071"/>
    <lineage>
        <taxon>Bacteria</taxon>
        <taxon>Pseudomonadati</taxon>
        <taxon>Verrucomicrobiota</taxon>
        <taxon>Verrucomicrobiia</taxon>
        <taxon>Verrucomicrobiales</taxon>
        <taxon>Verrucomicrobiaceae</taxon>
        <taxon>Phragmitibacter</taxon>
    </lineage>
</organism>
<evidence type="ECO:0000313" key="2">
    <source>
        <dbReference type="EMBL" id="TLD71165.1"/>
    </source>
</evidence>
<keyword evidence="1" id="KW-1133">Transmembrane helix</keyword>
<accession>A0A5R8KGS3</accession>
<feature type="transmembrane region" description="Helical" evidence="1">
    <location>
        <begin position="80"/>
        <end position="98"/>
    </location>
</feature>
<dbReference type="EMBL" id="VAUV01000006">
    <property type="protein sequence ID" value="TLD71165.1"/>
    <property type="molecule type" value="Genomic_DNA"/>
</dbReference>
<feature type="transmembrane region" description="Helical" evidence="1">
    <location>
        <begin position="52"/>
        <end position="71"/>
    </location>
</feature>
<dbReference type="RefSeq" id="WP_138086000.1">
    <property type="nucleotide sequence ID" value="NZ_VAUV01000006.1"/>
</dbReference>
<reference evidence="2 3" key="1">
    <citation type="submission" date="2019-05" db="EMBL/GenBank/DDBJ databases">
        <title>Verrucobacter flavum gen. nov., sp. nov. a new member of the family Verrucomicrobiaceae.</title>
        <authorList>
            <person name="Szuroczki S."/>
            <person name="Abbaszade G."/>
            <person name="Szabo A."/>
            <person name="Felfoldi T."/>
            <person name="Schumann P."/>
            <person name="Boka K."/>
            <person name="Keki Z."/>
            <person name="Toumi M."/>
            <person name="Toth E."/>
        </authorList>
    </citation>
    <scope>NUCLEOTIDE SEQUENCE [LARGE SCALE GENOMIC DNA]</scope>
    <source>
        <strain evidence="2 3">MG-N-17</strain>
    </source>
</reference>
<comment type="caution">
    <text evidence="2">The sequence shown here is derived from an EMBL/GenBank/DDBJ whole genome shotgun (WGS) entry which is preliminary data.</text>
</comment>
<name>A0A5R8KGS3_9BACT</name>
<evidence type="ECO:0000313" key="3">
    <source>
        <dbReference type="Proteomes" id="UP000306196"/>
    </source>
</evidence>
<protein>
    <submittedName>
        <fullName evidence="2">Uncharacterized protein</fullName>
    </submittedName>
</protein>
<gene>
    <name evidence="2" type="ORF">FEM03_09670</name>
</gene>
<proteinExistence type="predicted"/>
<keyword evidence="1" id="KW-0812">Transmembrane</keyword>
<keyword evidence="3" id="KW-1185">Reference proteome</keyword>